<proteinExistence type="predicted"/>
<feature type="non-terminal residue" evidence="2">
    <location>
        <position position="53"/>
    </location>
</feature>
<dbReference type="AlphaFoldDB" id="C5KGU6"/>
<evidence type="ECO:0000313" key="3">
    <source>
        <dbReference type="Proteomes" id="UP000007800"/>
    </source>
</evidence>
<feature type="region of interest" description="Disordered" evidence="1">
    <location>
        <begin position="1"/>
        <end position="53"/>
    </location>
</feature>
<accession>C5KGU6</accession>
<dbReference type="GeneID" id="9061522"/>
<protein>
    <submittedName>
        <fullName evidence="2">Uncharacterized protein</fullName>
    </submittedName>
</protein>
<feature type="compositionally biased region" description="Basic residues" evidence="1">
    <location>
        <begin position="1"/>
        <end position="11"/>
    </location>
</feature>
<sequence>MFGQIRTRRRKGLDLIGEYDSDDDDGPSSGEEEEEDGFTMDTSPEDHDQELLE</sequence>
<organism evidence="3">
    <name type="scientific">Perkinsus marinus (strain ATCC 50983 / TXsc)</name>
    <dbReference type="NCBI Taxonomy" id="423536"/>
    <lineage>
        <taxon>Eukaryota</taxon>
        <taxon>Sar</taxon>
        <taxon>Alveolata</taxon>
        <taxon>Perkinsozoa</taxon>
        <taxon>Perkinsea</taxon>
        <taxon>Perkinsida</taxon>
        <taxon>Perkinsidae</taxon>
        <taxon>Perkinsus</taxon>
    </lineage>
</organism>
<reference evidence="2 3" key="1">
    <citation type="submission" date="2008-07" db="EMBL/GenBank/DDBJ databases">
        <authorList>
            <person name="El-Sayed N."/>
            <person name="Caler E."/>
            <person name="Inman J."/>
            <person name="Amedeo P."/>
            <person name="Hass B."/>
            <person name="Wortman J."/>
        </authorList>
    </citation>
    <scope>NUCLEOTIDE SEQUENCE [LARGE SCALE GENOMIC DNA]</scope>
    <source>
        <strain evidence="3">ATCC 50983 / TXsc</strain>
    </source>
</reference>
<evidence type="ECO:0000256" key="1">
    <source>
        <dbReference type="SAM" id="MobiDB-lite"/>
    </source>
</evidence>
<feature type="compositionally biased region" description="Basic and acidic residues" evidence="1">
    <location>
        <begin position="44"/>
        <end position="53"/>
    </location>
</feature>
<dbReference type="InParanoid" id="C5KGU6"/>
<feature type="compositionally biased region" description="Acidic residues" evidence="1">
    <location>
        <begin position="17"/>
        <end position="38"/>
    </location>
</feature>
<gene>
    <name evidence="2" type="ORF">Pmar_PMAR002661</name>
</gene>
<dbReference type="EMBL" id="GG673046">
    <property type="protein sequence ID" value="EER16297.1"/>
    <property type="molecule type" value="Genomic_DNA"/>
</dbReference>
<dbReference type="RefSeq" id="XP_002784501.1">
    <property type="nucleotide sequence ID" value="XM_002784455.1"/>
</dbReference>
<name>C5KGU6_PERM5</name>
<dbReference type="Proteomes" id="UP000007800">
    <property type="component" value="Unassembled WGS sequence"/>
</dbReference>
<evidence type="ECO:0000313" key="2">
    <source>
        <dbReference type="EMBL" id="EER16297.1"/>
    </source>
</evidence>
<keyword evidence="3" id="KW-1185">Reference proteome</keyword>